<name>A0A0E0KE86_ORYPU</name>
<dbReference type="Pfam" id="PF07734">
    <property type="entry name" value="FBA_1"/>
    <property type="match status" value="1"/>
</dbReference>
<accession>A0A0E0KE86</accession>
<evidence type="ECO:0000313" key="3">
    <source>
        <dbReference type="EnsemblPlants" id="OPUNC03G18020.1"/>
    </source>
</evidence>
<dbReference type="Pfam" id="PF12937">
    <property type="entry name" value="F-box-like"/>
    <property type="match status" value="1"/>
</dbReference>
<dbReference type="AlphaFoldDB" id="A0A0E0KE86"/>
<feature type="region of interest" description="Disordered" evidence="1">
    <location>
        <begin position="216"/>
        <end position="236"/>
    </location>
</feature>
<reference evidence="3" key="2">
    <citation type="submission" date="2018-05" db="EMBL/GenBank/DDBJ databases">
        <title>OpunRS2 (Oryza punctata Reference Sequence Version 2).</title>
        <authorList>
            <person name="Zhang J."/>
            <person name="Kudrna D."/>
            <person name="Lee S."/>
            <person name="Talag J."/>
            <person name="Welchert J."/>
            <person name="Wing R.A."/>
        </authorList>
    </citation>
    <scope>NUCLEOTIDE SEQUENCE [LARGE SCALE GENOMIC DNA]</scope>
</reference>
<evidence type="ECO:0000259" key="2">
    <source>
        <dbReference type="PROSITE" id="PS50181"/>
    </source>
</evidence>
<dbReference type="HOGENOM" id="CLU_038874_0_0_1"/>
<feature type="domain" description="F-box" evidence="2">
    <location>
        <begin position="6"/>
        <end position="51"/>
    </location>
</feature>
<dbReference type="PANTHER" id="PTHR31672:SF2">
    <property type="entry name" value="F-BOX DOMAIN-CONTAINING PROTEIN"/>
    <property type="match status" value="1"/>
</dbReference>
<dbReference type="Proteomes" id="UP000026962">
    <property type="component" value="Chromosome 3"/>
</dbReference>
<dbReference type="OMA" id="FETWIDV"/>
<feature type="compositionally biased region" description="Low complexity" evidence="1">
    <location>
        <begin position="219"/>
        <end position="235"/>
    </location>
</feature>
<keyword evidence="4" id="KW-1185">Reference proteome</keyword>
<dbReference type="Gramene" id="OPUNC03G18250.1">
    <property type="protein sequence ID" value="OPUNC03G18250.1"/>
    <property type="gene ID" value="OPUNC03G18250"/>
</dbReference>
<dbReference type="SMART" id="SM00256">
    <property type="entry name" value="FBOX"/>
    <property type="match status" value="1"/>
</dbReference>
<dbReference type="Gramene" id="OPUNC03G18020.1">
    <property type="protein sequence ID" value="OPUNC03G18020.1"/>
    <property type="gene ID" value="OPUNC03G18020"/>
</dbReference>
<dbReference type="SUPFAM" id="SSF81383">
    <property type="entry name" value="F-box domain"/>
    <property type="match status" value="1"/>
</dbReference>
<dbReference type="InterPro" id="IPR001810">
    <property type="entry name" value="F-box_dom"/>
</dbReference>
<dbReference type="Gene3D" id="1.20.1280.50">
    <property type="match status" value="1"/>
</dbReference>
<dbReference type="EnsemblPlants" id="OPUNC03G18020.1">
    <property type="protein sequence ID" value="OPUNC03G18020.1"/>
    <property type="gene ID" value="OPUNC03G18020"/>
</dbReference>
<dbReference type="STRING" id="4537.A0A0E0KE86"/>
<dbReference type="InterPro" id="IPR050796">
    <property type="entry name" value="SCF_F-box_component"/>
</dbReference>
<dbReference type="InterPro" id="IPR036047">
    <property type="entry name" value="F-box-like_dom_sf"/>
</dbReference>
<proteinExistence type="predicted"/>
<dbReference type="EnsemblPlants" id="OPUNC03G18250.1">
    <property type="protein sequence ID" value="OPUNC03G18250.1"/>
    <property type="gene ID" value="OPUNC03G18250"/>
</dbReference>
<dbReference type="PROSITE" id="PS50181">
    <property type="entry name" value="FBOX"/>
    <property type="match status" value="1"/>
</dbReference>
<dbReference type="InterPro" id="IPR017451">
    <property type="entry name" value="F-box-assoc_interact_dom"/>
</dbReference>
<dbReference type="PANTHER" id="PTHR31672">
    <property type="entry name" value="BNACNNG10540D PROTEIN"/>
    <property type="match status" value="1"/>
</dbReference>
<reference evidence="3" key="1">
    <citation type="submission" date="2015-04" db="UniProtKB">
        <authorList>
            <consortium name="EnsemblPlants"/>
        </authorList>
    </citation>
    <scope>IDENTIFICATION</scope>
</reference>
<dbReference type="InterPro" id="IPR006527">
    <property type="entry name" value="F-box-assoc_dom_typ1"/>
</dbReference>
<sequence>MADAVEMTLARLLGEVIQDILARLPPRTIVHCLAVCKAWRSVVSTPTFHRAHAHRPAAVVKVTSELAYLLHGCNAGVLSASGEPCRKALLLDTFRGRWYRGNVHTTPPSPRGIAFSSPWRPGHHVSPWVVGFWDGVVCVDVEYGSWFFSLPNDAGTQRERKFVFWNPLTRACATVSAPPGDRGRCHGVIIGAYAHPATMRFHLLHATGEAAATQNVACSSRPPSGSGESEETAPGARMQAARSVSLHGNLHWMVQRSSGSTGRLNVLVFDTARERFRLMEAPPWDSRGENKDLARSRIVVLSGGKLCAVAVAPATSTMEMWVLDDDSSDARAWRLVERISLVMWDKRDLSKTFSSATQVAAVQGDVEGEEVILHNDGHIDAYSLRRRAWSMASISRFSPLLVHRESVVQHDVSFGEASRRLQPIVDVNGRRLYLL</sequence>
<organism evidence="3">
    <name type="scientific">Oryza punctata</name>
    <name type="common">Red rice</name>
    <dbReference type="NCBI Taxonomy" id="4537"/>
    <lineage>
        <taxon>Eukaryota</taxon>
        <taxon>Viridiplantae</taxon>
        <taxon>Streptophyta</taxon>
        <taxon>Embryophyta</taxon>
        <taxon>Tracheophyta</taxon>
        <taxon>Spermatophyta</taxon>
        <taxon>Magnoliopsida</taxon>
        <taxon>Liliopsida</taxon>
        <taxon>Poales</taxon>
        <taxon>Poaceae</taxon>
        <taxon>BOP clade</taxon>
        <taxon>Oryzoideae</taxon>
        <taxon>Oryzeae</taxon>
        <taxon>Oryzinae</taxon>
        <taxon>Oryza</taxon>
    </lineage>
</organism>
<evidence type="ECO:0000313" key="4">
    <source>
        <dbReference type="Proteomes" id="UP000026962"/>
    </source>
</evidence>
<dbReference type="NCBIfam" id="TIGR01640">
    <property type="entry name" value="F_box_assoc_1"/>
    <property type="match status" value="1"/>
</dbReference>
<protein>
    <recommendedName>
        <fullName evidence="2">F-box domain-containing protein</fullName>
    </recommendedName>
</protein>
<evidence type="ECO:0000256" key="1">
    <source>
        <dbReference type="SAM" id="MobiDB-lite"/>
    </source>
</evidence>